<dbReference type="RefSeq" id="XP_033593340.1">
    <property type="nucleotide sequence ID" value="XM_033736641.1"/>
</dbReference>
<evidence type="ECO:0000256" key="5">
    <source>
        <dbReference type="ARBA" id="ARBA00023163"/>
    </source>
</evidence>
<dbReference type="InterPro" id="IPR052360">
    <property type="entry name" value="Transcr_Regulatory_Proteins"/>
</dbReference>
<keyword evidence="5" id="KW-0804">Transcription</keyword>
<evidence type="ECO:0000259" key="8">
    <source>
        <dbReference type="PROSITE" id="PS50048"/>
    </source>
</evidence>
<dbReference type="PANTHER" id="PTHR36206">
    <property type="entry name" value="ASPERCRYPTIN BIOSYNTHESIS CLUSTER-SPECIFIC TRANSCRIPTION REGULATOR ATNN-RELATED"/>
    <property type="match status" value="1"/>
</dbReference>
<evidence type="ECO:0000256" key="4">
    <source>
        <dbReference type="ARBA" id="ARBA00023125"/>
    </source>
</evidence>
<keyword evidence="3" id="KW-0805">Transcription regulation</keyword>
<keyword evidence="6" id="KW-0539">Nucleus</keyword>
<dbReference type="PROSITE" id="PS50048">
    <property type="entry name" value="ZN2_CY6_FUNGAL_2"/>
    <property type="match status" value="1"/>
</dbReference>
<evidence type="ECO:0000256" key="2">
    <source>
        <dbReference type="ARBA" id="ARBA00022833"/>
    </source>
</evidence>
<protein>
    <recommendedName>
        <fullName evidence="8">Zn(2)-C6 fungal-type domain-containing protein</fullName>
    </recommendedName>
</protein>
<reference evidence="9" key="1">
    <citation type="journal article" date="2020" name="Stud. Mycol.">
        <title>101 Dothideomycetes genomes: a test case for predicting lifestyles and emergence of pathogens.</title>
        <authorList>
            <person name="Haridas S."/>
            <person name="Albert R."/>
            <person name="Binder M."/>
            <person name="Bloem J."/>
            <person name="Labutti K."/>
            <person name="Salamov A."/>
            <person name="Andreopoulos B."/>
            <person name="Baker S."/>
            <person name="Barry K."/>
            <person name="Bills G."/>
            <person name="Bluhm B."/>
            <person name="Cannon C."/>
            <person name="Castanera R."/>
            <person name="Culley D."/>
            <person name="Daum C."/>
            <person name="Ezra D."/>
            <person name="Gonzalez J."/>
            <person name="Henrissat B."/>
            <person name="Kuo A."/>
            <person name="Liang C."/>
            <person name="Lipzen A."/>
            <person name="Lutzoni F."/>
            <person name="Magnuson J."/>
            <person name="Mondo S."/>
            <person name="Nolan M."/>
            <person name="Ohm R."/>
            <person name="Pangilinan J."/>
            <person name="Park H.-J."/>
            <person name="Ramirez L."/>
            <person name="Alfaro M."/>
            <person name="Sun H."/>
            <person name="Tritt A."/>
            <person name="Yoshinaga Y."/>
            <person name="Zwiers L.-H."/>
            <person name="Turgeon B."/>
            <person name="Goodwin S."/>
            <person name="Spatafora J."/>
            <person name="Crous P."/>
            <person name="Grigoriev I."/>
        </authorList>
    </citation>
    <scope>NUCLEOTIDE SEQUENCE</scope>
    <source>
        <strain evidence="9">CBS 113389</strain>
    </source>
</reference>
<evidence type="ECO:0000313" key="9">
    <source>
        <dbReference type="EMBL" id="KAF2486771.1"/>
    </source>
</evidence>
<keyword evidence="10" id="KW-1185">Reference proteome</keyword>
<sequence>MQSPSQQAQYAALTDVHARGPPQQQVPFIPLHHLSPLPPLSQPYPPPAHFYHPSALLHPASMPPNPEATDTLMHYPAPSPPVATPTTMVMGPRQNKDVKRRTKTGCLTCRKRRIKCDESHPTCRNCDKSGRDCLGYDPIFKPHSAHPAIQPAPPSNTSSLASPTTPTAYNAPPAYPGFGASLDTSSLDPALTATDSPLLFTSAHPLHSTALLPARMVMPIPIDHLISLDHLPPQHQPQPGFPPNPAIPAHEIDDLFRLHFAQGLDKLFETHWYSSHGLANVQQDASLRGLITHCMEQFQSHDPSAVPAIQALEARLVWQLAIMPHQPLSSNVSTTENNARQPAPDLLQRIDTVEALLTGHYLPPNRIPPPPRSDEKDPLKYNEDQFWHHLATLTSLHDDDASDPNIHQSIDDAFVGMRAILGMMENRDVLYSIAVARHFGGRHPDFHPRQQLAVSDSNAEELEKLEVARKFIEAEDQRGTTQVVQRICGLAIRCWALQRRP</sequence>
<dbReference type="GeneID" id="54477643"/>
<evidence type="ECO:0000313" key="10">
    <source>
        <dbReference type="Proteomes" id="UP000799767"/>
    </source>
</evidence>
<keyword evidence="2" id="KW-0862">Zinc</keyword>
<evidence type="ECO:0000256" key="3">
    <source>
        <dbReference type="ARBA" id="ARBA00023015"/>
    </source>
</evidence>
<evidence type="ECO:0000256" key="1">
    <source>
        <dbReference type="ARBA" id="ARBA00022723"/>
    </source>
</evidence>
<proteinExistence type="predicted"/>
<accession>A0A6A6Q3Y8</accession>
<gene>
    <name evidence="9" type="ORF">BDY17DRAFT_321537</name>
</gene>
<name>A0A6A6Q3Y8_9PEZI</name>
<dbReference type="OrthoDB" id="5375558at2759"/>
<feature type="domain" description="Zn(2)-C6 fungal-type" evidence="8">
    <location>
        <begin position="105"/>
        <end position="133"/>
    </location>
</feature>
<dbReference type="EMBL" id="MU001632">
    <property type="protein sequence ID" value="KAF2486771.1"/>
    <property type="molecule type" value="Genomic_DNA"/>
</dbReference>
<dbReference type="CDD" id="cd00067">
    <property type="entry name" value="GAL4"/>
    <property type="match status" value="1"/>
</dbReference>
<dbReference type="GO" id="GO:0000981">
    <property type="term" value="F:DNA-binding transcription factor activity, RNA polymerase II-specific"/>
    <property type="evidence" value="ECO:0007669"/>
    <property type="project" value="InterPro"/>
</dbReference>
<feature type="region of interest" description="Disordered" evidence="7">
    <location>
        <begin position="144"/>
        <end position="165"/>
    </location>
</feature>
<dbReference type="Proteomes" id="UP000799767">
    <property type="component" value="Unassembled WGS sequence"/>
</dbReference>
<dbReference type="SUPFAM" id="SSF57701">
    <property type="entry name" value="Zn2/Cys6 DNA-binding domain"/>
    <property type="match status" value="1"/>
</dbReference>
<keyword evidence="1" id="KW-0479">Metal-binding</keyword>
<dbReference type="Gene3D" id="4.10.240.10">
    <property type="entry name" value="Zn(2)-C6 fungal-type DNA-binding domain"/>
    <property type="match status" value="1"/>
</dbReference>
<organism evidence="9 10">
    <name type="scientific">Neohortaea acidophila</name>
    <dbReference type="NCBI Taxonomy" id="245834"/>
    <lineage>
        <taxon>Eukaryota</taxon>
        <taxon>Fungi</taxon>
        <taxon>Dikarya</taxon>
        <taxon>Ascomycota</taxon>
        <taxon>Pezizomycotina</taxon>
        <taxon>Dothideomycetes</taxon>
        <taxon>Dothideomycetidae</taxon>
        <taxon>Mycosphaerellales</taxon>
        <taxon>Teratosphaeriaceae</taxon>
        <taxon>Neohortaea</taxon>
    </lineage>
</organism>
<dbReference type="PANTHER" id="PTHR36206:SF13">
    <property type="entry name" value="TRANSCRIPTIONAL REGULATORY PROTEIN MOC3"/>
    <property type="match status" value="1"/>
</dbReference>
<dbReference type="PROSITE" id="PS00463">
    <property type="entry name" value="ZN2_CY6_FUNGAL_1"/>
    <property type="match status" value="1"/>
</dbReference>
<dbReference type="GO" id="GO:0008270">
    <property type="term" value="F:zinc ion binding"/>
    <property type="evidence" value="ECO:0007669"/>
    <property type="project" value="InterPro"/>
</dbReference>
<evidence type="ECO:0000256" key="7">
    <source>
        <dbReference type="SAM" id="MobiDB-lite"/>
    </source>
</evidence>
<dbReference type="GO" id="GO:0003677">
    <property type="term" value="F:DNA binding"/>
    <property type="evidence" value="ECO:0007669"/>
    <property type="project" value="UniProtKB-KW"/>
</dbReference>
<evidence type="ECO:0000256" key="6">
    <source>
        <dbReference type="ARBA" id="ARBA00023242"/>
    </source>
</evidence>
<dbReference type="InterPro" id="IPR001138">
    <property type="entry name" value="Zn2Cys6_DnaBD"/>
</dbReference>
<dbReference type="AlphaFoldDB" id="A0A6A6Q3Y8"/>
<feature type="compositionally biased region" description="Low complexity" evidence="7">
    <location>
        <begin position="155"/>
        <end position="165"/>
    </location>
</feature>
<dbReference type="SMART" id="SM00066">
    <property type="entry name" value="GAL4"/>
    <property type="match status" value="1"/>
</dbReference>
<dbReference type="Pfam" id="PF00172">
    <property type="entry name" value="Zn_clus"/>
    <property type="match status" value="1"/>
</dbReference>
<dbReference type="InterPro" id="IPR036864">
    <property type="entry name" value="Zn2-C6_fun-type_DNA-bd_sf"/>
</dbReference>
<keyword evidence="4" id="KW-0238">DNA-binding</keyword>